<reference evidence="1" key="1">
    <citation type="submission" date="2017-11" db="EMBL/GenBank/DDBJ databases">
        <title>Citrobacter freundii harbouring blaOXA-204 on a prophage.</title>
        <authorList>
            <person name="Boyd D.A."/>
            <person name="Mataseje L.F."/>
            <person name="Longtin J."/>
            <person name="Mulvey M.R."/>
        </authorList>
    </citation>
    <scope>NUCLEOTIDE SEQUENCE</scope>
    <source>
        <strain evidence="1">N16-03880</strain>
    </source>
</reference>
<sequence length="96" mass="11023">MHKPNYEHIGRCVVLSQQIEKNTRKLQQMKYDIAVAPSPILHGNELTFETKTVEIIELVAREYRDLLDETKRLVAEHNKYAASAGLDAIGYKTCQH</sequence>
<gene>
    <name evidence="1" type="ORF">CFOXA204_0180</name>
</gene>
<dbReference type="EMBL" id="MG430338">
    <property type="protein sequence ID" value="AVX50986.1"/>
    <property type="molecule type" value="Genomic_DNA"/>
</dbReference>
<evidence type="ECO:0000313" key="1">
    <source>
        <dbReference type="EMBL" id="AVX50986.1"/>
    </source>
</evidence>
<accession>A0A2R4PH43</accession>
<protein>
    <submittedName>
        <fullName evidence="1">Uncharacterized protein</fullName>
    </submittedName>
</protein>
<name>A0A2R4PH43_CITFR</name>
<organism evidence="1">
    <name type="scientific">Citrobacter freundii</name>
    <dbReference type="NCBI Taxonomy" id="546"/>
    <lineage>
        <taxon>Bacteria</taxon>
        <taxon>Pseudomonadati</taxon>
        <taxon>Pseudomonadota</taxon>
        <taxon>Gammaproteobacteria</taxon>
        <taxon>Enterobacterales</taxon>
        <taxon>Enterobacteriaceae</taxon>
        <taxon>Citrobacter</taxon>
        <taxon>Citrobacter freundii complex</taxon>
    </lineage>
</organism>
<dbReference type="AlphaFoldDB" id="A0A2R4PH43"/>
<proteinExistence type="predicted"/>
<dbReference type="RefSeq" id="WP_108961644.1">
    <property type="nucleotide sequence ID" value="NZ_CP047269.1"/>
</dbReference>